<dbReference type="AlphaFoldDB" id="A0A8S2R2Z9"/>
<evidence type="ECO:0000313" key="2">
    <source>
        <dbReference type="EMBL" id="CAF4139187.1"/>
    </source>
</evidence>
<feature type="non-terminal residue" evidence="2">
    <location>
        <position position="1"/>
    </location>
</feature>
<proteinExistence type="predicted"/>
<evidence type="ECO:0000313" key="3">
    <source>
        <dbReference type="Proteomes" id="UP000682733"/>
    </source>
</evidence>
<dbReference type="Proteomes" id="UP000682733">
    <property type="component" value="Unassembled WGS sequence"/>
</dbReference>
<reference evidence="2" key="1">
    <citation type="submission" date="2021-02" db="EMBL/GenBank/DDBJ databases">
        <authorList>
            <person name="Nowell W R."/>
        </authorList>
    </citation>
    <scope>NUCLEOTIDE SEQUENCE</scope>
</reference>
<gene>
    <name evidence="1" type="ORF">OVA965_LOCUS29741</name>
    <name evidence="2" type="ORF">TMI583_LOCUS30526</name>
</gene>
<dbReference type="EMBL" id="CAJOBA010042753">
    <property type="protein sequence ID" value="CAF4139187.1"/>
    <property type="molecule type" value="Genomic_DNA"/>
</dbReference>
<comment type="caution">
    <text evidence="2">The sequence shown here is derived from an EMBL/GenBank/DDBJ whole genome shotgun (WGS) entry which is preliminary data.</text>
</comment>
<accession>A0A8S2R2Z9</accession>
<sequence length="76" mass="7641">AAEVSTTTVPKAGQVSSPTINQCLPLSALCPTGGQCCSGKCEQACDQDEEQIAEVSTTTVPEAVAAEVSTTTVPEA</sequence>
<dbReference type="EMBL" id="CAJNOK010021140">
    <property type="protein sequence ID" value="CAF1327752.1"/>
    <property type="molecule type" value="Genomic_DNA"/>
</dbReference>
<evidence type="ECO:0000313" key="1">
    <source>
        <dbReference type="EMBL" id="CAF1327752.1"/>
    </source>
</evidence>
<dbReference type="Proteomes" id="UP000677228">
    <property type="component" value="Unassembled WGS sequence"/>
</dbReference>
<feature type="non-terminal residue" evidence="2">
    <location>
        <position position="76"/>
    </location>
</feature>
<protein>
    <submittedName>
        <fullName evidence="2">Uncharacterized protein</fullName>
    </submittedName>
</protein>
<organism evidence="2 3">
    <name type="scientific">Didymodactylos carnosus</name>
    <dbReference type="NCBI Taxonomy" id="1234261"/>
    <lineage>
        <taxon>Eukaryota</taxon>
        <taxon>Metazoa</taxon>
        <taxon>Spiralia</taxon>
        <taxon>Gnathifera</taxon>
        <taxon>Rotifera</taxon>
        <taxon>Eurotatoria</taxon>
        <taxon>Bdelloidea</taxon>
        <taxon>Philodinida</taxon>
        <taxon>Philodinidae</taxon>
        <taxon>Didymodactylos</taxon>
    </lineage>
</organism>
<name>A0A8S2R2Z9_9BILA</name>